<evidence type="ECO:0000313" key="2">
    <source>
        <dbReference type="Proteomes" id="UP000005365"/>
    </source>
</evidence>
<evidence type="ECO:0000313" key="1">
    <source>
        <dbReference type="EMBL" id="EET44946.1"/>
    </source>
</evidence>
<gene>
    <name evidence="1" type="ORF">NEISICOT_01276</name>
</gene>
<proteinExistence type="predicted"/>
<dbReference type="Proteomes" id="UP000005365">
    <property type="component" value="Unassembled WGS sequence"/>
</dbReference>
<reference evidence="1" key="1">
    <citation type="submission" date="2009-07" db="EMBL/GenBank/DDBJ databases">
        <authorList>
            <person name="Weinstock G."/>
            <person name="Sodergren E."/>
            <person name="Clifton S."/>
            <person name="Fulton L."/>
            <person name="Fulton B."/>
            <person name="Courtney L."/>
            <person name="Fronick C."/>
            <person name="Harrison M."/>
            <person name="Strong C."/>
            <person name="Farmer C."/>
            <person name="Delahaunty K."/>
            <person name="Markovic C."/>
            <person name="Hall O."/>
            <person name="Minx P."/>
            <person name="Tomlinson C."/>
            <person name="Mitreva M."/>
            <person name="Nelson J."/>
            <person name="Hou S."/>
            <person name="Wollam A."/>
            <person name="Pepin K.H."/>
            <person name="Johnson M."/>
            <person name="Bhonagiri V."/>
            <person name="Nash W.E."/>
            <person name="Warren W."/>
            <person name="Chinwalla A."/>
            <person name="Mardis E.R."/>
            <person name="Wilson R.K."/>
        </authorList>
    </citation>
    <scope>NUCLEOTIDE SEQUENCE [LARGE SCALE GENOMIC DNA]</scope>
    <source>
        <strain evidence="1">ATCC 29256</strain>
    </source>
</reference>
<accession>C6M434</accession>
<sequence length="42" mass="5152">MTRWSGRAAIRDMGFFRFQTGGYYSKRSSENRNRDFRRPFEI</sequence>
<protein>
    <submittedName>
        <fullName evidence="1">Uncharacterized protein</fullName>
    </submittedName>
</protein>
<organism evidence="1 2">
    <name type="scientific">Neisseria sicca ATCC 29256</name>
    <dbReference type="NCBI Taxonomy" id="547045"/>
    <lineage>
        <taxon>Bacteria</taxon>
        <taxon>Pseudomonadati</taxon>
        <taxon>Pseudomonadota</taxon>
        <taxon>Betaproteobacteria</taxon>
        <taxon>Neisseriales</taxon>
        <taxon>Neisseriaceae</taxon>
        <taxon>Neisseria</taxon>
    </lineage>
</organism>
<dbReference type="EMBL" id="ACKO02000006">
    <property type="protein sequence ID" value="EET44946.1"/>
    <property type="molecule type" value="Genomic_DNA"/>
</dbReference>
<comment type="caution">
    <text evidence="1">The sequence shown here is derived from an EMBL/GenBank/DDBJ whole genome shotgun (WGS) entry which is preliminary data.</text>
</comment>
<keyword evidence="2" id="KW-1185">Reference proteome</keyword>
<name>C6M434_NEISI</name>
<dbReference type="AlphaFoldDB" id="C6M434"/>